<evidence type="ECO:0000256" key="2">
    <source>
        <dbReference type="ARBA" id="ARBA00008653"/>
    </source>
</evidence>
<proteinExistence type="inferred from homology"/>
<comment type="cofactor">
    <cofactor evidence="15">
        <name>Mg(2+)</name>
        <dbReference type="ChEBI" id="CHEBI:18420"/>
    </cofactor>
    <text evidence="15">Binds 2 magnesium ions per tetramer.</text>
</comment>
<keyword evidence="6 15" id="KW-0436">Ligase</keyword>
<evidence type="ECO:0000256" key="12">
    <source>
        <dbReference type="ARBA" id="ARBA00022917"/>
    </source>
</evidence>
<feature type="binding site" evidence="15">
    <location>
        <position position="462"/>
    </location>
    <ligand>
        <name>Mg(2+)</name>
        <dbReference type="ChEBI" id="CHEBI:18420"/>
        <note>shared with alpha subunit</note>
    </ligand>
</feature>
<feature type="domain" description="B5" evidence="19">
    <location>
        <begin position="404"/>
        <end position="484"/>
    </location>
</feature>
<evidence type="ECO:0000256" key="9">
    <source>
        <dbReference type="ARBA" id="ARBA00022840"/>
    </source>
</evidence>
<dbReference type="RefSeq" id="WP_200338844.1">
    <property type="nucleotide sequence ID" value="NZ_NRRL01000002.1"/>
</dbReference>
<evidence type="ECO:0000256" key="1">
    <source>
        <dbReference type="ARBA" id="ARBA00004496"/>
    </source>
</evidence>
<dbReference type="PROSITE" id="PS50886">
    <property type="entry name" value="TRBD"/>
    <property type="match status" value="1"/>
</dbReference>
<dbReference type="CDD" id="cd00769">
    <property type="entry name" value="PheRS_beta_core"/>
    <property type="match status" value="1"/>
</dbReference>
<keyword evidence="13 15" id="KW-0030">Aminoacyl-tRNA synthetase</keyword>
<dbReference type="InterPro" id="IPR005121">
    <property type="entry name" value="Fdx_antiC-bd"/>
</dbReference>
<evidence type="ECO:0000259" key="18">
    <source>
        <dbReference type="PROSITE" id="PS51447"/>
    </source>
</evidence>
<dbReference type="Pfam" id="PF03484">
    <property type="entry name" value="B5"/>
    <property type="match status" value="1"/>
</dbReference>
<dbReference type="SUPFAM" id="SSF55681">
    <property type="entry name" value="Class II aaRS and biotin synthetases"/>
    <property type="match status" value="1"/>
</dbReference>
<evidence type="ECO:0000256" key="16">
    <source>
        <dbReference type="PROSITE-ProRule" id="PRU00209"/>
    </source>
</evidence>
<dbReference type="SUPFAM" id="SSF54991">
    <property type="entry name" value="Anticodon-binding domain of PheRS"/>
    <property type="match status" value="1"/>
</dbReference>
<dbReference type="InterPro" id="IPR009061">
    <property type="entry name" value="DNA-bd_dom_put_sf"/>
</dbReference>
<evidence type="ECO:0000256" key="6">
    <source>
        <dbReference type="ARBA" id="ARBA00022598"/>
    </source>
</evidence>
<dbReference type="Gene3D" id="3.30.930.10">
    <property type="entry name" value="Bira Bifunctional Protein, Domain 2"/>
    <property type="match status" value="1"/>
</dbReference>
<evidence type="ECO:0000256" key="14">
    <source>
        <dbReference type="ARBA" id="ARBA00049255"/>
    </source>
</evidence>
<dbReference type="EC" id="6.1.1.20" evidence="15"/>
<dbReference type="InterPro" id="IPR036690">
    <property type="entry name" value="Fdx_antiC-bd_sf"/>
</dbReference>
<dbReference type="Pfam" id="PF03483">
    <property type="entry name" value="B3_4"/>
    <property type="match status" value="1"/>
</dbReference>
<dbReference type="SMART" id="SM00896">
    <property type="entry name" value="FDX-ACB"/>
    <property type="match status" value="1"/>
</dbReference>
<evidence type="ECO:0000256" key="10">
    <source>
        <dbReference type="ARBA" id="ARBA00022842"/>
    </source>
</evidence>
<protein>
    <recommendedName>
        <fullName evidence="15">Phenylalanine--tRNA ligase beta subunit</fullName>
        <ecNumber evidence="15">6.1.1.20</ecNumber>
    </recommendedName>
    <alternativeName>
        <fullName evidence="15">Phenylalanyl-tRNA synthetase beta subunit</fullName>
        <shortName evidence="15">PheRS</shortName>
    </alternativeName>
</protein>
<feature type="binding site" evidence="15">
    <location>
        <position position="472"/>
    </location>
    <ligand>
        <name>Mg(2+)</name>
        <dbReference type="ChEBI" id="CHEBI:18420"/>
        <note>shared with alpha subunit</note>
    </ligand>
</feature>
<feature type="domain" description="FDX-ACB" evidence="18">
    <location>
        <begin position="708"/>
        <end position="801"/>
    </location>
</feature>
<organism evidence="20 21">
    <name type="scientific">Rhodovibrio sodomensis</name>
    <dbReference type="NCBI Taxonomy" id="1088"/>
    <lineage>
        <taxon>Bacteria</taxon>
        <taxon>Pseudomonadati</taxon>
        <taxon>Pseudomonadota</taxon>
        <taxon>Alphaproteobacteria</taxon>
        <taxon>Rhodospirillales</taxon>
        <taxon>Rhodovibrionaceae</taxon>
        <taxon>Rhodovibrio</taxon>
    </lineage>
</organism>
<dbReference type="InterPro" id="IPR005146">
    <property type="entry name" value="B3/B4_tRNA-bd"/>
</dbReference>
<dbReference type="GO" id="GO:0016874">
    <property type="term" value="F:ligase activity"/>
    <property type="evidence" value="ECO:0007669"/>
    <property type="project" value="UniProtKB-KW"/>
</dbReference>
<name>A0ABS1DB07_9PROT</name>
<dbReference type="NCBIfam" id="TIGR00472">
    <property type="entry name" value="pheT_bact"/>
    <property type="match status" value="1"/>
</dbReference>
<gene>
    <name evidence="15" type="primary">pheT</name>
    <name evidence="20" type="ORF">CKO28_01835</name>
</gene>
<dbReference type="SUPFAM" id="SSF50249">
    <property type="entry name" value="Nucleic acid-binding proteins"/>
    <property type="match status" value="1"/>
</dbReference>
<dbReference type="PANTHER" id="PTHR10947:SF0">
    <property type="entry name" value="PHENYLALANINE--TRNA LIGASE BETA SUBUNIT"/>
    <property type="match status" value="1"/>
</dbReference>
<sequence length="802" mass="85836">MKYTLSWLKDHLDTEATAAEIGEVLTNLGLELEGLENKAEELAPFKVAYVKEAAQHPNADRLKVCTVDPGDGASVQVICGAPNAKTGMKGVFAPVGAYIPGIDTTLKAGKIRGVESNGMLVSEREMGLSDAHEGIIEMPEDAEVGAPFAKAMGLDDPVFDIAITPNRADCLGVRGVARDLAAAGLGTLKDDPRLEAVAGSYDPPLQWRRDLPAGAEAACPYVGGRHFRNVKNGESPAWMQRRLRAIGLRPISALVDITNYVTFDLGRPLHVFDAGRVTGDLTMRLARDGEEIEALDEQTYTLDPETVVIADETRVQGIGGLMGGQQSGVTHDTTEVFLEVALFDPVRIAKAGRRLGVLSDARFRFERGLDPESADWGEAVATRLIQQICGGEASHLTSAGEIPRDRAQVDLRVKRVAELGGLEVGAKTCRRILDDLGFETTVSDAGGDGELIKATVPPWRVDVESEACLVEEVLRINGYDAIPTEPLPPLTAVPQAAVTPGQRRGELARAALASRGMNEAVTFSFMSSRHAEQFGGQVADLYLANPISSELDVMRPVVLANLVEAGARNADRGFPDVALFELGPQYVSAAPDGQDTVAAGLRAGHSAPRHWAAERRVHDAFDAKTDALAALTAAGAPGDNLQVSTDAPGWYHPGRAGALRLGKQVLAYFGELHPRVLEAYDMRGPVAAFEVFVDRVPQTKKRGGLTLSSLQPVERDFAFIVDADVPAENLIRAAKGADKDLIADVKLFDVYTGEKVGDGKKSLAIAVTLQPREKTLTEQEIDTVGQKVIDQVQKKTGGELRG</sequence>
<evidence type="ECO:0000256" key="13">
    <source>
        <dbReference type="ARBA" id="ARBA00023146"/>
    </source>
</evidence>
<dbReference type="Pfam" id="PF01588">
    <property type="entry name" value="tRNA_bind"/>
    <property type="match status" value="1"/>
</dbReference>
<accession>A0ABS1DB07</accession>
<dbReference type="InterPro" id="IPR004532">
    <property type="entry name" value="Phe-tRNA-ligase_IIc_bsu_bact"/>
</dbReference>
<evidence type="ECO:0000256" key="3">
    <source>
        <dbReference type="ARBA" id="ARBA00011209"/>
    </source>
</evidence>
<comment type="similarity">
    <text evidence="2 15">Belongs to the phenylalanyl-tRNA synthetase beta subunit family. Type 1 subfamily.</text>
</comment>
<dbReference type="EMBL" id="NRRL01000002">
    <property type="protein sequence ID" value="MBK1666783.1"/>
    <property type="molecule type" value="Genomic_DNA"/>
</dbReference>
<keyword evidence="10 15" id="KW-0460">Magnesium</keyword>
<dbReference type="InterPro" id="IPR002547">
    <property type="entry name" value="tRNA-bd_dom"/>
</dbReference>
<dbReference type="InterPro" id="IPR005147">
    <property type="entry name" value="tRNA_synthase_B5-dom"/>
</dbReference>
<evidence type="ECO:0000259" key="19">
    <source>
        <dbReference type="PROSITE" id="PS51483"/>
    </source>
</evidence>
<keyword evidence="11 16" id="KW-0694">RNA-binding</keyword>
<evidence type="ECO:0000313" key="21">
    <source>
        <dbReference type="Proteomes" id="UP001296873"/>
    </source>
</evidence>
<evidence type="ECO:0000313" key="20">
    <source>
        <dbReference type="EMBL" id="MBK1666783.1"/>
    </source>
</evidence>
<dbReference type="SUPFAM" id="SSF46955">
    <property type="entry name" value="Putative DNA-binding domain"/>
    <property type="match status" value="1"/>
</dbReference>
<evidence type="ECO:0000256" key="4">
    <source>
        <dbReference type="ARBA" id="ARBA00022490"/>
    </source>
</evidence>
<evidence type="ECO:0000259" key="17">
    <source>
        <dbReference type="PROSITE" id="PS50886"/>
    </source>
</evidence>
<dbReference type="PROSITE" id="PS51447">
    <property type="entry name" value="FDX_ACB"/>
    <property type="match status" value="1"/>
</dbReference>
<comment type="caution">
    <text evidence="20">The sequence shown here is derived from an EMBL/GenBank/DDBJ whole genome shotgun (WGS) entry which is preliminary data.</text>
</comment>
<dbReference type="HAMAP" id="MF_00283">
    <property type="entry name" value="Phe_tRNA_synth_beta1"/>
    <property type="match status" value="1"/>
</dbReference>
<keyword evidence="21" id="KW-1185">Reference proteome</keyword>
<dbReference type="Gene3D" id="3.50.40.10">
    <property type="entry name" value="Phenylalanyl-trna Synthetase, Chain B, domain 3"/>
    <property type="match status" value="1"/>
</dbReference>
<feature type="domain" description="TRNA-binding" evidence="17">
    <location>
        <begin position="39"/>
        <end position="149"/>
    </location>
</feature>
<dbReference type="SMART" id="SM00874">
    <property type="entry name" value="B5"/>
    <property type="match status" value="1"/>
</dbReference>
<dbReference type="InterPro" id="IPR045864">
    <property type="entry name" value="aa-tRNA-synth_II/BPL/LPL"/>
</dbReference>
<comment type="caution">
    <text evidence="15">Lacks conserved residue(s) required for the propagation of feature annotation.</text>
</comment>
<comment type="catalytic activity">
    <reaction evidence="14 15">
        <text>tRNA(Phe) + L-phenylalanine + ATP = L-phenylalanyl-tRNA(Phe) + AMP + diphosphate + H(+)</text>
        <dbReference type="Rhea" id="RHEA:19413"/>
        <dbReference type="Rhea" id="RHEA-COMP:9668"/>
        <dbReference type="Rhea" id="RHEA-COMP:9699"/>
        <dbReference type="ChEBI" id="CHEBI:15378"/>
        <dbReference type="ChEBI" id="CHEBI:30616"/>
        <dbReference type="ChEBI" id="CHEBI:33019"/>
        <dbReference type="ChEBI" id="CHEBI:58095"/>
        <dbReference type="ChEBI" id="CHEBI:78442"/>
        <dbReference type="ChEBI" id="CHEBI:78531"/>
        <dbReference type="ChEBI" id="CHEBI:456215"/>
        <dbReference type="EC" id="6.1.1.20"/>
    </reaction>
</comment>
<dbReference type="Gene3D" id="2.40.50.140">
    <property type="entry name" value="Nucleic acid-binding proteins"/>
    <property type="match status" value="1"/>
</dbReference>
<dbReference type="Pfam" id="PF03147">
    <property type="entry name" value="FDX-ACB"/>
    <property type="match status" value="1"/>
</dbReference>
<keyword evidence="5 16" id="KW-0820">tRNA-binding</keyword>
<feature type="binding site" evidence="15">
    <location>
        <position position="471"/>
    </location>
    <ligand>
        <name>Mg(2+)</name>
        <dbReference type="ChEBI" id="CHEBI:18420"/>
        <note>shared with alpha subunit</note>
    </ligand>
</feature>
<reference evidence="20 21" key="1">
    <citation type="journal article" date="2020" name="Microorganisms">
        <title>Osmotic Adaptation and Compatible Solute Biosynthesis of Phototrophic Bacteria as Revealed from Genome Analyses.</title>
        <authorList>
            <person name="Imhoff J.F."/>
            <person name="Rahn T."/>
            <person name="Kunzel S."/>
            <person name="Keller A."/>
            <person name="Neulinger S.C."/>
        </authorList>
    </citation>
    <scope>NUCLEOTIDE SEQUENCE [LARGE SCALE GENOMIC DNA]</scope>
    <source>
        <strain evidence="20 21">DSM 9895</strain>
    </source>
</reference>
<keyword evidence="7 15" id="KW-0479">Metal-binding</keyword>
<dbReference type="InterPro" id="IPR045060">
    <property type="entry name" value="Phe-tRNA-ligase_IIc_bsu"/>
</dbReference>
<dbReference type="NCBIfam" id="NF045760">
    <property type="entry name" value="YtpR"/>
    <property type="match status" value="1"/>
</dbReference>
<dbReference type="Gene3D" id="3.30.56.10">
    <property type="match status" value="2"/>
</dbReference>
<keyword evidence="12 15" id="KW-0648">Protein biosynthesis</keyword>
<dbReference type="SMART" id="SM00873">
    <property type="entry name" value="B3_4"/>
    <property type="match status" value="1"/>
</dbReference>
<dbReference type="InterPro" id="IPR041616">
    <property type="entry name" value="PheRS_beta_core"/>
</dbReference>
<dbReference type="Gene3D" id="3.30.70.380">
    <property type="entry name" value="Ferrodoxin-fold anticodon-binding domain"/>
    <property type="match status" value="1"/>
</dbReference>
<evidence type="ECO:0000256" key="5">
    <source>
        <dbReference type="ARBA" id="ARBA00022555"/>
    </source>
</evidence>
<keyword evidence="4 15" id="KW-0963">Cytoplasm</keyword>
<dbReference type="PANTHER" id="PTHR10947">
    <property type="entry name" value="PHENYLALANYL-TRNA SYNTHETASE BETA CHAIN AND LEUCINE-RICH REPEAT-CONTAINING PROTEIN 47"/>
    <property type="match status" value="1"/>
</dbReference>
<evidence type="ECO:0000256" key="11">
    <source>
        <dbReference type="ARBA" id="ARBA00022884"/>
    </source>
</evidence>
<evidence type="ECO:0000256" key="8">
    <source>
        <dbReference type="ARBA" id="ARBA00022741"/>
    </source>
</evidence>
<dbReference type="Pfam" id="PF17759">
    <property type="entry name" value="tRNA_synthFbeta"/>
    <property type="match status" value="1"/>
</dbReference>
<dbReference type="Proteomes" id="UP001296873">
    <property type="component" value="Unassembled WGS sequence"/>
</dbReference>
<keyword evidence="9 15" id="KW-0067">ATP-binding</keyword>
<evidence type="ECO:0000256" key="7">
    <source>
        <dbReference type="ARBA" id="ARBA00022723"/>
    </source>
</evidence>
<dbReference type="SUPFAM" id="SSF56037">
    <property type="entry name" value="PheT/TilS domain"/>
    <property type="match status" value="1"/>
</dbReference>
<dbReference type="InterPro" id="IPR033714">
    <property type="entry name" value="tRNA_bind_bactPheRS"/>
</dbReference>
<keyword evidence="8 15" id="KW-0547">Nucleotide-binding</keyword>
<evidence type="ECO:0000256" key="15">
    <source>
        <dbReference type="HAMAP-Rule" id="MF_00283"/>
    </source>
</evidence>
<comment type="subunit">
    <text evidence="3 15">Tetramer of two alpha and two beta subunits.</text>
</comment>
<comment type="subcellular location">
    <subcellularLocation>
        <location evidence="1 15">Cytoplasm</location>
    </subcellularLocation>
</comment>
<dbReference type="InterPro" id="IPR020825">
    <property type="entry name" value="Phe-tRNA_synthase-like_B3/B4"/>
</dbReference>
<dbReference type="CDD" id="cd02796">
    <property type="entry name" value="tRNA_bind_bactPheRS"/>
    <property type="match status" value="1"/>
</dbReference>
<dbReference type="InterPro" id="IPR012340">
    <property type="entry name" value="NA-bd_OB-fold"/>
</dbReference>
<dbReference type="PROSITE" id="PS51483">
    <property type="entry name" value="B5"/>
    <property type="match status" value="1"/>
</dbReference>